<dbReference type="PANTHER" id="PTHR48100:SF59">
    <property type="entry name" value="ADENOSYLCOBALAMIN_ALPHA-RIBAZOLE PHOSPHATASE"/>
    <property type="match status" value="1"/>
</dbReference>
<dbReference type="Pfam" id="PF00300">
    <property type="entry name" value="His_Phos_1"/>
    <property type="match status" value="1"/>
</dbReference>
<dbReference type="NCBIfam" id="TIGR03162">
    <property type="entry name" value="ribazole_cobC"/>
    <property type="match status" value="1"/>
</dbReference>
<dbReference type="PROSITE" id="PS00175">
    <property type="entry name" value="PG_MUTASE"/>
    <property type="match status" value="1"/>
</dbReference>
<dbReference type="PIRSF" id="PIRSF000709">
    <property type="entry name" value="6PFK_2-Ptase"/>
    <property type="match status" value="1"/>
</dbReference>
<dbReference type="InterPro" id="IPR029033">
    <property type="entry name" value="His_PPase_superfam"/>
</dbReference>
<evidence type="ECO:0000313" key="2">
    <source>
        <dbReference type="EMBL" id="MCR6544779.1"/>
    </source>
</evidence>
<accession>A0ABT1Y4D8</accession>
<dbReference type="EC" id="3.1.3.73" evidence="1"/>
<dbReference type="RefSeq" id="WP_257912337.1">
    <property type="nucleotide sequence ID" value="NZ_JANPWE010000002.1"/>
</dbReference>
<protein>
    <recommendedName>
        <fullName evidence="1">Alpha-ribazole phosphatase</fullName>
        <ecNumber evidence="1">3.1.3.73</ecNumber>
    </recommendedName>
</protein>
<dbReference type="InterPro" id="IPR001345">
    <property type="entry name" value="PG/BPGM_mutase_AS"/>
</dbReference>
<evidence type="ECO:0000313" key="3">
    <source>
        <dbReference type="Proteomes" id="UP001524944"/>
    </source>
</evidence>
<comment type="caution">
    <text evidence="2">The sequence shown here is derived from an EMBL/GenBank/DDBJ whole genome shotgun (WGS) entry which is preliminary data.</text>
</comment>
<dbReference type="Gene3D" id="3.40.50.1240">
    <property type="entry name" value="Phosphoglycerate mutase-like"/>
    <property type="match status" value="1"/>
</dbReference>
<dbReference type="InterPro" id="IPR013078">
    <property type="entry name" value="His_Pase_superF_clade-1"/>
</dbReference>
<keyword evidence="3" id="KW-1185">Reference proteome</keyword>
<sequence length="206" mass="23803">MTLLYLVRHGETELNTKGVYYGWTDCALSDHGVEQGIKVAAMLKDVNFDKVISSPLQRARKTAELVSGLSGEKVRLDDRLKELNFGFWEEKHYQTIQADDQENWELWVNDWKKAAPPAGESFLTMYHRVKEALNEILENSAGQNVLLVTHQGCLRIIMCLLLQMPYESYWRFTFAHDAYSLMEIEQGYGIVKKINQRIEEEEGRGL</sequence>
<reference evidence="2 3" key="1">
    <citation type="submission" date="2022-08" db="EMBL/GenBank/DDBJ databases">
        <title>Proteogenomics of the novel Dehalobacterium formicoaceticum strain EZ94 highlights a key role of methyltransferases during anaerobic dichloromethane degradation.</title>
        <authorList>
            <person name="Wasmund K."/>
        </authorList>
    </citation>
    <scope>NUCLEOTIDE SEQUENCE [LARGE SCALE GENOMIC DNA]</scope>
    <source>
        <strain evidence="2 3">EZ94</strain>
    </source>
</reference>
<dbReference type="CDD" id="cd07067">
    <property type="entry name" value="HP_PGM_like"/>
    <property type="match status" value="1"/>
</dbReference>
<dbReference type="Proteomes" id="UP001524944">
    <property type="component" value="Unassembled WGS sequence"/>
</dbReference>
<dbReference type="EMBL" id="JANPWE010000002">
    <property type="protein sequence ID" value="MCR6544779.1"/>
    <property type="molecule type" value="Genomic_DNA"/>
</dbReference>
<organism evidence="2 3">
    <name type="scientific">Dehalobacterium formicoaceticum</name>
    <dbReference type="NCBI Taxonomy" id="51515"/>
    <lineage>
        <taxon>Bacteria</taxon>
        <taxon>Bacillati</taxon>
        <taxon>Bacillota</taxon>
        <taxon>Clostridia</taxon>
        <taxon>Eubacteriales</taxon>
        <taxon>Peptococcaceae</taxon>
        <taxon>Dehalobacterium</taxon>
    </lineage>
</organism>
<dbReference type="SUPFAM" id="SSF53254">
    <property type="entry name" value="Phosphoglycerate mutase-like"/>
    <property type="match status" value="1"/>
</dbReference>
<dbReference type="InterPro" id="IPR017578">
    <property type="entry name" value="Ribazole_CobC"/>
</dbReference>
<dbReference type="InterPro" id="IPR050275">
    <property type="entry name" value="PGM_Phosphatase"/>
</dbReference>
<dbReference type="PANTHER" id="PTHR48100">
    <property type="entry name" value="BROAD-SPECIFICITY PHOSPHATASE YOR283W-RELATED"/>
    <property type="match status" value="1"/>
</dbReference>
<dbReference type="SMART" id="SM00855">
    <property type="entry name" value="PGAM"/>
    <property type="match status" value="1"/>
</dbReference>
<gene>
    <name evidence="2" type="primary">cobC</name>
    <name evidence="2" type="ORF">NVS47_04485</name>
</gene>
<name>A0ABT1Y4D8_9FIRM</name>
<evidence type="ECO:0000256" key="1">
    <source>
        <dbReference type="NCBIfam" id="TIGR03162"/>
    </source>
</evidence>
<proteinExistence type="predicted"/>